<dbReference type="InterPro" id="IPR043128">
    <property type="entry name" value="Rev_trsase/Diguanyl_cyclase"/>
</dbReference>
<sequence length="279" mass="31952">MTREEIYNLVNEVSKVFDVVRLVNVSDTKELVMNGAGQISESDHRCYATWNKEMRCENCISAKAYISKSRLSKFEFIDDEAYHVVSMYVEVEQAPYILEMVSKFSDDTLFGAYGKSEFVQTISNFNQKLYIDPLTNTYNRRYYEEQMAGLTGIDCLAMIDLDNFKTINDSFGHTTGDAVLRRAADIFLAHIRNTDSVVRYGGDEMLILFRHISPEDCEDLLEQIRMAVCKATFEDYPNLALSVSIGGFYCGGSRCNTIDEADKLLYLAKRERNKLQFSQ</sequence>
<accession>A0A858BU89</accession>
<reference evidence="2 3" key="1">
    <citation type="submission" date="2020-02" db="EMBL/GenBank/DDBJ databases">
        <authorList>
            <person name="Kim Y.B."/>
            <person name="Roh S.W."/>
        </authorList>
    </citation>
    <scope>NUCLEOTIDE SEQUENCE [LARGE SCALE GENOMIC DNA]</scope>
    <source>
        <strain evidence="2 3">DSM 103574</strain>
    </source>
</reference>
<dbReference type="EMBL" id="CP048649">
    <property type="protein sequence ID" value="QIB69601.1"/>
    <property type="molecule type" value="Genomic_DNA"/>
</dbReference>
<dbReference type="GO" id="GO:1902201">
    <property type="term" value="P:negative regulation of bacterial-type flagellum-dependent cell motility"/>
    <property type="evidence" value="ECO:0007669"/>
    <property type="project" value="TreeGrafter"/>
</dbReference>
<feature type="domain" description="GGDEF" evidence="1">
    <location>
        <begin position="152"/>
        <end position="279"/>
    </location>
</feature>
<dbReference type="Proteomes" id="UP000466848">
    <property type="component" value="Chromosome"/>
</dbReference>
<keyword evidence="3" id="KW-1185">Reference proteome</keyword>
<dbReference type="PROSITE" id="PS50887">
    <property type="entry name" value="GGDEF"/>
    <property type="match status" value="1"/>
</dbReference>
<dbReference type="Gene3D" id="3.30.70.270">
    <property type="match status" value="1"/>
</dbReference>
<proteinExistence type="predicted"/>
<dbReference type="SUPFAM" id="SSF55073">
    <property type="entry name" value="Nucleotide cyclase"/>
    <property type="match status" value="1"/>
</dbReference>
<dbReference type="PANTHER" id="PTHR45138">
    <property type="entry name" value="REGULATORY COMPONENTS OF SENSORY TRANSDUCTION SYSTEM"/>
    <property type="match status" value="1"/>
</dbReference>
<dbReference type="RefSeq" id="WP_163066842.1">
    <property type="nucleotide sequence ID" value="NZ_CP048649.1"/>
</dbReference>
<evidence type="ECO:0000313" key="2">
    <source>
        <dbReference type="EMBL" id="QIB69601.1"/>
    </source>
</evidence>
<evidence type="ECO:0000313" key="3">
    <source>
        <dbReference type="Proteomes" id="UP000466848"/>
    </source>
</evidence>
<dbReference type="CDD" id="cd01949">
    <property type="entry name" value="GGDEF"/>
    <property type="match status" value="1"/>
</dbReference>
<dbReference type="InterPro" id="IPR029787">
    <property type="entry name" value="Nucleotide_cyclase"/>
</dbReference>
<protein>
    <submittedName>
        <fullName evidence="2">GGDEF domain-containing protein</fullName>
    </submittedName>
</protein>
<gene>
    <name evidence="2" type="ORF">Ami103574_09760</name>
</gene>
<dbReference type="GO" id="GO:0005886">
    <property type="term" value="C:plasma membrane"/>
    <property type="evidence" value="ECO:0007669"/>
    <property type="project" value="TreeGrafter"/>
</dbReference>
<dbReference type="NCBIfam" id="TIGR00254">
    <property type="entry name" value="GGDEF"/>
    <property type="match status" value="1"/>
</dbReference>
<dbReference type="GO" id="GO:0043709">
    <property type="term" value="P:cell adhesion involved in single-species biofilm formation"/>
    <property type="evidence" value="ECO:0007669"/>
    <property type="project" value="TreeGrafter"/>
</dbReference>
<dbReference type="PANTHER" id="PTHR45138:SF9">
    <property type="entry name" value="DIGUANYLATE CYCLASE DGCM-RELATED"/>
    <property type="match status" value="1"/>
</dbReference>
<dbReference type="Pfam" id="PF00990">
    <property type="entry name" value="GGDEF"/>
    <property type="match status" value="1"/>
</dbReference>
<organism evidence="2 3">
    <name type="scientific">Aminipila butyrica</name>
    <dbReference type="NCBI Taxonomy" id="433296"/>
    <lineage>
        <taxon>Bacteria</taxon>
        <taxon>Bacillati</taxon>
        <taxon>Bacillota</taxon>
        <taxon>Clostridia</taxon>
        <taxon>Peptostreptococcales</taxon>
        <taxon>Anaerovoracaceae</taxon>
        <taxon>Aminipila</taxon>
    </lineage>
</organism>
<dbReference type="InterPro" id="IPR000160">
    <property type="entry name" value="GGDEF_dom"/>
</dbReference>
<dbReference type="InterPro" id="IPR050469">
    <property type="entry name" value="Diguanylate_Cyclase"/>
</dbReference>
<evidence type="ECO:0000259" key="1">
    <source>
        <dbReference type="PROSITE" id="PS50887"/>
    </source>
</evidence>
<dbReference type="SMART" id="SM00267">
    <property type="entry name" value="GGDEF"/>
    <property type="match status" value="1"/>
</dbReference>
<dbReference type="GO" id="GO:0052621">
    <property type="term" value="F:diguanylate cyclase activity"/>
    <property type="evidence" value="ECO:0007669"/>
    <property type="project" value="TreeGrafter"/>
</dbReference>
<dbReference type="AlphaFoldDB" id="A0A858BU89"/>
<name>A0A858BU89_9FIRM</name>
<dbReference type="KEGG" id="abut:Ami103574_09760"/>